<dbReference type="EC" id="2.7.13.3" evidence="2"/>
<dbReference type="InterPro" id="IPR011006">
    <property type="entry name" value="CheY-like_superfamily"/>
</dbReference>
<proteinExistence type="predicted"/>
<feature type="domain" description="Histidine kinase" evidence="7">
    <location>
        <begin position="685"/>
        <end position="907"/>
    </location>
</feature>
<feature type="domain" description="PAC" evidence="10">
    <location>
        <begin position="249"/>
        <end position="302"/>
    </location>
</feature>
<dbReference type="InterPro" id="IPR005467">
    <property type="entry name" value="His_kinase_dom"/>
</dbReference>
<keyword evidence="4" id="KW-0808">Transferase</keyword>
<evidence type="ECO:0000256" key="1">
    <source>
        <dbReference type="ARBA" id="ARBA00000085"/>
    </source>
</evidence>
<dbReference type="InterPro" id="IPR000014">
    <property type="entry name" value="PAS"/>
</dbReference>
<dbReference type="InterPro" id="IPR036097">
    <property type="entry name" value="HisK_dim/P_sf"/>
</dbReference>
<dbReference type="Gene3D" id="3.30.565.10">
    <property type="entry name" value="Histidine kinase-like ATPase, C-terminal domain"/>
    <property type="match status" value="1"/>
</dbReference>
<dbReference type="SUPFAM" id="SSF52172">
    <property type="entry name" value="CheY-like"/>
    <property type="match status" value="1"/>
</dbReference>
<organism evidence="11 12">
    <name type="scientific">Azohydromonas lata</name>
    <dbReference type="NCBI Taxonomy" id="45677"/>
    <lineage>
        <taxon>Bacteria</taxon>
        <taxon>Pseudomonadati</taxon>
        <taxon>Pseudomonadota</taxon>
        <taxon>Betaproteobacteria</taxon>
        <taxon>Burkholderiales</taxon>
        <taxon>Sphaerotilaceae</taxon>
        <taxon>Azohydromonas</taxon>
    </lineage>
</organism>
<dbReference type="SUPFAM" id="SSF47384">
    <property type="entry name" value="Homodimeric domain of signal transducing histidine kinase"/>
    <property type="match status" value="1"/>
</dbReference>
<evidence type="ECO:0000313" key="12">
    <source>
        <dbReference type="Proteomes" id="UP001293718"/>
    </source>
</evidence>
<dbReference type="PROSITE" id="PS50113">
    <property type="entry name" value="PAC"/>
    <property type="match status" value="3"/>
</dbReference>
<dbReference type="Pfam" id="PF00512">
    <property type="entry name" value="HisKA"/>
    <property type="match status" value="1"/>
</dbReference>
<dbReference type="InterPro" id="IPR013656">
    <property type="entry name" value="PAS_4"/>
</dbReference>
<dbReference type="Pfam" id="PF02518">
    <property type="entry name" value="HATPase_c"/>
    <property type="match status" value="1"/>
</dbReference>
<dbReference type="InterPro" id="IPR001789">
    <property type="entry name" value="Sig_transdc_resp-reg_receiver"/>
</dbReference>
<dbReference type="Pfam" id="PF08448">
    <property type="entry name" value="PAS_4"/>
    <property type="match status" value="2"/>
</dbReference>
<gene>
    <name evidence="11" type="ORF">SM757_30345</name>
</gene>
<evidence type="ECO:0000256" key="6">
    <source>
        <dbReference type="PROSITE-ProRule" id="PRU00169"/>
    </source>
</evidence>
<dbReference type="InterPro" id="IPR035965">
    <property type="entry name" value="PAS-like_dom_sf"/>
</dbReference>
<dbReference type="Pfam" id="PF13426">
    <property type="entry name" value="PAS_9"/>
    <property type="match status" value="1"/>
</dbReference>
<dbReference type="Pfam" id="PF00072">
    <property type="entry name" value="Response_reg"/>
    <property type="match status" value="1"/>
</dbReference>
<keyword evidence="5" id="KW-0418">Kinase</keyword>
<dbReference type="PRINTS" id="PR00344">
    <property type="entry name" value="BCTRLSENSOR"/>
</dbReference>
<dbReference type="SUPFAM" id="SSF55874">
    <property type="entry name" value="ATPase domain of HSP90 chaperone/DNA topoisomerase II/histidine kinase"/>
    <property type="match status" value="1"/>
</dbReference>
<accession>A0ABU5IPQ1</accession>
<dbReference type="InterPro" id="IPR003661">
    <property type="entry name" value="HisK_dim/P_dom"/>
</dbReference>
<dbReference type="CDD" id="cd00130">
    <property type="entry name" value="PAS"/>
    <property type="match status" value="4"/>
</dbReference>
<dbReference type="SMART" id="SM00086">
    <property type="entry name" value="PAC"/>
    <property type="match status" value="3"/>
</dbReference>
<evidence type="ECO:0000259" key="8">
    <source>
        <dbReference type="PROSITE" id="PS50110"/>
    </source>
</evidence>
<dbReference type="NCBIfam" id="TIGR00229">
    <property type="entry name" value="sensory_box"/>
    <property type="match status" value="4"/>
</dbReference>
<dbReference type="PROSITE" id="PS50110">
    <property type="entry name" value="RESPONSE_REGULATORY"/>
    <property type="match status" value="1"/>
</dbReference>
<dbReference type="InterPro" id="IPR000700">
    <property type="entry name" value="PAS-assoc_C"/>
</dbReference>
<evidence type="ECO:0000313" key="11">
    <source>
        <dbReference type="EMBL" id="MDZ5460886.1"/>
    </source>
</evidence>
<reference evidence="11 12" key="1">
    <citation type="submission" date="2023-11" db="EMBL/GenBank/DDBJ databases">
        <title>Draft genome of Azohydromonas lata strain H1 (DSM1123), a polyhydroxyalkanoate producer.</title>
        <authorList>
            <person name="Traversa D."/>
            <person name="D'Addabbo P."/>
            <person name="Pazzani C."/>
            <person name="Manzari C."/>
            <person name="Chiara M."/>
            <person name="Scrascia M."/>
        </authorList>
    </citation>
    <scope>NUCLEOTIDE SEQUENCE [LARGE SCALE GENOMIC DNA]</scope>
    <source>
        <strain evidence="11 12">H1</strain>
    </source>
</reference>
<comment type="caution">
    <text evidence="11">The sequence shown here is derived from an EMBL/GenBank/DDBJ whole genome shotgun (WGS) entry which is preliminary data.</text>
</comment>
<dbReference type="SMART" id="SM00448">
    <property type="entry name" value="REC"/>
    <property type="match status" value="1"/>
</dbReference>
<evidence type="ECO:0000256" key="4">
    <source>
        <dbReference type="ARBA" id="ARBA00022679"/>
    </source>
</evidence>
<dbReference type="PANTHER" id="PTHR43047">
    <property type="entry name" value="TWO-COMPONENT HISTIDINE PROTEIN KINASE"/>
    <property type="match status" value="1"/>
</dbReference>
<evidence type="ECO:0000259" key="10">
    <source>
        <dbReference type="PROSITE" id="PS50113"/>
    </source>
</evidence>
<evidence type="ECO:0000259" key="7">
    <source>
        <dbReference type="PROSITE" id="PS50109"/>
    </source>
</evidence>
<dbReference type="EMBL" id="JAXOJX010000087">
    <property type="protein sequence ID" value="MDZ5460886.1"/>
    <property type="molecule type" value="Genomic_DNA"/>
</dbReference>
<dbReference type="SUPFAM" id="SSF55785">
    <property type="entry name" value="PYP-like sensor domain (PAS domain)"/>
    <property type="match status" value="5"/>
</dbReference>
<feature type="domain" description="PAS" evidence="9">
    <location>
        <begin position="551"/>
        <end position="623"/>
    </location>
</feature>
<protein>
    <recommendedName>
        <fullName evidence="2">histidine kinase</fullName>
        <ecNumber evidence="2">2.7.13.3</ecNumber>
    </recommendedName>
</protein>
<keyword evidence="12" id="KW-1185">Reference proteome</keyword>
<evidence type="ECO:0000259" key="9">
    <source>
        <dbReference type="PROSITE" id="PS50112"/>
    </source>
</evidence>
<evidence type="ECO:0000256" key="3">
    <source>
        <dbReference type="ARBA" id="ARBA00022553"/>
    </source>
</evidence>
<feature type="domain" description="PAS" evidence="9">
    <location>
        <begin position="173"/>
        <end position="244"/>
    </location>
</feature>
<dbReference type="InterPro" id="IPR013655">
    <property type="entry name" value="PAS_fold_3"/>
</dbReference>
<dbReference type="InterPro" id="IPR004358">
    <property type="entry name" value="Sig_transdc_His_kin-like_C"/>
</dbReference>
<feature type="domain" description="PAC" evidence="10">
    <location>
        <begin position="380"/>
        <end position="432"/>
    </location>
</feature>
<dbReference type="Proteomes" id="UP001293718">
    <property type="component" value="Unassembled WGS sequence"/>
</dbReference>
<dbReference type="Gene3D" id="1.10.287.130">
    <property type="match status" value="1"/>
</dbReference>
<feature type="domain" description="PAS" evidence="9">
    <location>
        <begin position="433"/>
        <end position="503"/>
    </location>
</feature>
<dbReference type="CDD" id="cd16922">
    <property type="entry name" value="HATPase_EvgS-ArcB-TorS-like"/>
    <property type="match status" value="1"/>
</dbReference>
<dbReference type="Gene3D" id="2.10.70.100">
    <property type="match status" value="1"/>
</dbReference>
<dbReference type="PROSITE" id="PS50112">
    <property type="entry name" value="PAS"/>
    <property type="match status" value="4"/>
</dbReference>
<dbReference type="InterPro" id="IPR003594">
    <property type="entry name" value="HATPase_dom"/>
</dbReference>
<evidence type="ECO:0000256" key="5">
    <source>
        <dbReference type="ARBA" id="ARBA00022777"/>
    </source>
</evidence>
<evidence type="ECO:0000256" key="2">
    <source>
        <dbReference type="ARBA" id="ARBA00012438"/>
    </source>
</evidence>
<dbReference type="CDD" id="cd17580">
    <property type="entry name" value="REC_2_DhkD-like"/>
    <property type="match status" value="1"/>
</dbReference>
<keyword evidence="3 6" id="KW-0597">Phosphoprotein</keyword>
<dbReference type="PANTHER" id="PTHR43047:SF64">
    <property type="entry name" value="HISTIDINE KINASE CONTAINING CHEY-HOMOLOGOUS RECEIVER DOMAIN AND PAS DOMAIN-RELATED"/>
    <property type="match status" value="1"/>
</dbReference>
<feature type="domain" description="PAC" evidence="10">
    <location>
        <begin position="626"/>
        <end position="674"/>
    </location>
</feature>
<name>A0ABU5IPQ1_9BURK</name>
<feature type="domain" description="Response regulatory" evidence="8">
    <location>
        <begin position="926"/>
        <end position="1042"/>
    </location>
</feature>
<dbReference type="PROSITE" id="PS50109">
    <property type="entry name" value="HIS_KIN"/>
    <property type="match status" value="1"/>
</dbReference>
<dbReference type="CDD" id="cd00082">
    <property type="entry name" value="HisKA"/>
    <property type="match status" value="1"/>
</dbReference>
<dbReference type="SMART" id="SM00387">
    <property type="entry name" value="HATPase_c"/>
    <property type="match status" value="1"/>
</dbReference>
<feature type="modified residue" description="4-aspartylphosphate" evidence="6">
    <location>
        <position position="975"/>
    </location>
</feature>
<dbReference type="Gene3D" id="3.40.50.2300">
    <property type="match status" value="1"/>
</dbReference>
<sequence>MPGQPIPSSAFPTPAEAFSSRLALIDWSATPLGPRDAWPGELQTLARVLPRSAQPMALAWGDDLHFLGNDACNALAGTPPNATLGQPLRQAWAAHWPRLQPIVESVLADGVHPAPGRRFELAAADGAHRFAFTATTLHDDAGRPAGALFTGVAVAAAPELAELLCAQRRLAQAEEQLRLATDAAEVGFWDVDPATGAVQWPARVKTMFGLPLDADVTMADFLAALHPDDRQRVREAFEAACDPARRCLYDAEYRTVAREDGQVRWVAAKGRALFSAAGQCVRVLGTARDVTARKAADEAMRRMDDRSALLQAISDLSPDAIFAKDLGGRLLFANPATLALVGKRADQMVGHTDAEFLDDPEAARAIMANDRRVMDGDAAEEIEEPLPYPDGSVRVWLSRKMPLRDAAGRVIGLLGVSRDITERKRLQQALQSSKDNLQRILYSITDGVAVLDRQWRYTYFNEQGARILGVRRDELLGQTLWDAFPHVRQRLFGSELQHAMDTGEPTHFEEFYPEPLNKWIECHGYPSADGLSIFFRDVTERHQAQAALHSSGQRLRRVFELNPIGMVTGNADGRLMEANDAFLRIVGKTREELRQGLLRWTDLTPPEHLAADRRAVAQAQRDGISAVYEKEYLRPNGSRVPVMLATCLFDGESELLAFVIDITERKRAEEALRQSDRRKDEFLATLAHELRNPLAPLRNAAQLLASPALRLDQLGWIQRLMERQVRHMARLLDDLLDLARISQGKLQLKKERVTLAAIVDPAVEAARPMLDAKRHVLTVSLEEGVALGRLALQADAVRLSQVLSNLLTNAAKYTDAGGRIALRVWREGAELCMSVRDNGIGLPPEAGARIFEMFGQLEAGAARSEGGLGIGLALVAGIVELHGGRVVVESDGPGLGSCFTLRLPLDEAGAEAADQGVDESACAGLKVLVADDNEDAAQTLALLLSFQGFETRVALAGLDAVALARQWPVDAAVLDIGMPDLDGHAVARALRAMEGGQRMRLIALTGWGQDADRRKSAAAGFDHHLTKPVDVQQLLALLAGERGSERTG</sequence>
<dbReference type="Gene3D" id="3.30.450.20">
    <property type="entry name" value="PAS domain"/>
    <property type="match status" value="5"/>
</dbReference>
<dbReference type="InterPro" id="IPR036890">
    <property type="entry name" value="HATPase_C_sf"/>
</dbReference>
<dbReference type="InterPro" id="IPR001610">
    <property type="entry name" value="PAC"/>
</dbReference>
<comment type="catalytic activity">
    <reaction evidence="1">
        <text>ATP + protein L-histidine = ADP + protein N-phospho-L-histidine.</text>
        <dbReference type="EC" id="2.7.13.3"/>
    </reaction>
</comment>
<dbReference type="SMART" id="SM00091">
    <property type="entry name" value="PAS"/>
    <property type="match status" value="4"/>
</dbReference>
<dbReference type="SMART" id="SM00388">
    <property type="entry name" value="HisKA"/>
    <property type="match status" value="1"/>
</dbReference>
<dbReference type="RefSeq" id="WP_322468199.1">
    <property type="nucleotide sequence ID" value="NZ_JAXOJX010000087.1"/>
</dbReference>
<dbReference type="Pfam" id="PF08447">
    <property type="entry name" value="PAS_3"/>
    <property type="match status" value="1"/>
</dbReference>
<feature type="domain" description="PAS" evidence="9">
    <location>
        <begin position="306"/>
        <end position="377"/>
    </location>
</feature>